<name>A0A7X0KJI0_9HYPH</name>
<dbReference type="InterPro" id="IPR004681">
    <property type="entry name" value="TRAP_DctM"/>
</dbReference>
<evidence type="ECO:0000313" key="9">
    <source>
        <dbReference type="EMBL" id="MBB6353204.1"/>
    </source>
</evidence>
<proteinExistence type="inferred from homology"/>
<feature type="transmembrane region" description="Helical" evidence="7">
    <location>
        <begin position="236"/>
        <end position="255"/>
    </location>
</feature>
<dbReference type="PIRSF" id="PIRSF006066">
    <property type="entry name" value="HI0050"/>
    <property type="match status" value="1"/>
</dbReference>
<dbReference type="PANTHER" id="PTHR33362">
    <property type="entry name" value="SIALIC ACID TRAP TRANSPORTER PERMEASE PROTEIN SIAT-RELATED"/>
    <property type="match status" value="1"/>
</dbReference>
<comment type="subunit">
    <text evidence="7">The complex comprises the extracytoplasmic solute receptor protein and the two transmembrane proteins.</text>
</comment>
<evidence type="ECO:0000256" key="3">
    <source>
        <dbReference type="ARBA" id="ARBA00022519"/>
    </source>
</evidence>
<protein>
    <recommendedName>
        <fullName evidence="7">TRAP transporter large permease protein</fullName>
    </recommendedName>
</protein>
<gene>
    <name evidence="9" type="ORF">GGR00_000972</name>
</gene>
<evidence type="ECO:0000256" key="7">
    <source>
        <dbReference type="RuleBase" id="RU369079"/>
    </source>
</evidence>
<reference evidence="9 10" key="1">
    <citation type="submission" date="2020-08" db="EMBL/GenBank/DDBJ databases">
        <title>Genomic Encyclopedia of Type Strains, Phase IV (KMG-IV): sequencing the most valuable type-strain genomes for metagenomic binning, comparative biology and taxonomic classification.</title>
        <authorList>
            <person name="Goeker M."/>
        </authorList>
    </citation>
    <scope>NUCLEOTIDE SEQUENCE [LARGE SCALE GENOMIC DNA]</scope>
    <source>
        <strain evidence="9 10">DSM 7051</strain>
    </source>
</reference>
<evidence type="ECO:0000256" key="6">
    <source>
        <dbReference type="ARBA" id="ARBA00023136"/>
    </source>
</evidence>
<dbReference type="GO" id="GO:0022857">
    <property type="term" value="F:transmembrane transporter activity"/>
    <property type="evidence" value="ECO:0007669"/>
    <property type="project" value="UniProtKB-UniRule"/>
</dbReference>
<feature type="transmembrane region" description="Helical" evidence="7">
    <location>
        <begin position="395"/>
        <end position="417"/>
    </location>
</feature>
<evidence type="ECO:0000256" key="5">
    <source>
        <dbReference type="ARBA" id="ARBA00022989"/>
    </source>
</evidence>
<comment type="function">
    <text evidence="7">Part of the tripartite ATP-independent periplasmic (TRAP) transport system.</text>
</comment>
<dbReference type="AlphaFoldDB" id="A0A7X0KJI0"/>
<keyword evidence="6 7" id="KW-0472">Membrane</keyword>
<comment type="caution">
    <text evidence="7">Lacks conserved residue(s) required for the propagation of feature annotation.</text>
</comment>
<dbReference type="Proteomes" id="UP000536262">
    <property type="component" value="Unassembled WGS sequence"/>
</dbReference>
<dbReference type="GO" id="GO:0005886">
    <property type="term" value="C:plasma membrane"/>
    <property type="evidence" value="ECO:0007669"/>
    <property type="project" value="UniProtKB-SubCell"/>
</dbReference>
<feature type="transmembrane region" description="Helical" evidence="7">
    <location>
        <begin position="355"/>
        <end position="375"/>
    </location>
</feature>
<feature type="transmembrane region" description="Helical" evidence="7">
    <location>
        <begin position="138"/>
        <end position="159"/>
    </location>
</feature>
<comment type="subcellular location">
    <subcellularLocation>
        <location evidence="1 7">Cell inner membrane</location>
        <topology evidence="1 7">Multi-pass membrane protein</topology>
    </subcellularLocation>
</comment>
<keyword evidence="7" id="KW-0813">Transport</keyword>
<dbReference type="NCBIfam" id="TIGR00786">
    <property type="entry name" value="dctM"/>
    <property type="match status" value="1"/>
</dbReference>
<evidence type="ECO:0000259" key="8">
    <source>
        <dbReference type="Pfam" id="PF06808"/>
    </source>
</evidence>
<keyword evidence="4 7" id="KW-0812">Transmembrane</keyword>
<keyword evidence="10" id="KW-1185">Reference proteome</keyword>
<dbReference type="RefSeq" id="WP_055978796.1">
    <property type="nucleotide sequence ID" value="NZ_BAABEG010000001.1"/>
</dbReference>
<dbReference type="InterPro" id="IPR010656">
    <property type="entry name" value="DctM"/>
</dbReference>
<feature type="domain" description="TRAP C4-dicarboxylate transport system permease DctM subunit" evidence="8">
    <location>
        <begin position="7"/>
        <end position="416"/>
    </location>
</feature>
<accession>A0A7X0KJI0</accession>
<evidence type="ECO:0000256" key="2">
    <source>
        <dbReference type="ARBA" id="ARBA00022475"/>
    </source>
</evidence>
<dbReference type="EMBL" id="JACHOU010000002">
    <property type="protein sequence ID" value="MBB6353204.1"/>
    <property type="molecule type" value="Genomic_DNA"/>
</dbReference>
<feature type="transmembrane region" description="Helical" evidence="7">
    <location>
        <begin position="313"/>
        <end position="343"/>
    </location>
</feature>
<keyword evidence="3 7" id="KW-0997">Cell inner membrane</keyword>
<evidence type="ECO:0000313" key="10">
    <source>
        <dbReference type="Proteomes" id="UP000536262"/>
    </source>
</evidence>
<evidence type="ECO:0000256" key="1">
    <source>
        <dbReference type="ARBA" id="ARBA00004429"/>
    </source>
</evidence>
<feature type="transmembrane region" description="Helical" evidence="7">
    <location>
        <begin position="171"/>
        <end position="192"/>
    </location>
</feature>
<organism evidence="9 10">
    <name type="scientific">Aminobacter aganoensis</name>
    <dbReference type="NCBI Taxonomy" id="83264"/>
    <lineage>
        <taxon>Bacteria</taxon>
        <taxon>Pseudomonadati</taxon>
        <taxon>Pseudomonadota</taxon>
        <taxon>Alphaproteobacteria</taxon>
        <taxon>Hyphomicrobiales</taxon>
        <taxon>Phyllobacteriaceae</taxon>
        <taxon>Aminobacter</taxon>
    </lineage>
</organism>
<keyword evidence="2" id="KW-1003">Cell membrane</keyword>
<comment type="caution">
    <text evidence="9">The sequence shown here is derived from an EMBL/GenBank/DDBJ whole genome shotgun (WGS) entry which is preliminary data.</text>
</comment>
<comment type="similarity">
    <text evidence="7">Belongs to the TRAP transporter large permease family.</text>
</comment>
<dbReference type="PANTHER" id="PTHR33362:SF4">
    <property type="entry name" value="2,3-DIKETO-L-GULONATE TRAP TRANSPORTER LARGE PERMEASE PROTEIN YIAN"/>
    <property type="match status" value="1"/>
</dbReference>
<dbReference type="Pfam" id="PF06808">
    <property type="entry name" value="DctM"/>
    <property type="match status" value="1"/>
</dbReference>
<feature type="transmembrane region" description="Helical" evidence="7">
    <location>
        <begin position="267"/>
        <end position="293"/>
    </location>
</feature>
<keyword evidence="5 7" id="KW-1133">Transmembrane helix</keyword>
<evidence type="ECO:0000256" key="4">
    <source>
        <dbReference type="ARBA" id="ARBA00022692"/>
    </source>
</evidence>
<sequence>MTILIFVVSLLGAMAIGMPVAMALVVSGLALMFHMGMTDPQIIVQNMWDGANSFPLLAVPFFMLAGEFMNAGGITRRIIHMAMAWVGHLRGGLGFVAIGAAVVMASLSGSAVADTAALAAVLLPMMRQAGYDPYRSGGLIAAGGIIAPVIPPSIGMILYGVAAQVSISKLFLAGIVPGILMGTSLLVTWMYVARKDKIEVAPKPPLKERLRLTLDSFWGLMLPVIIIGGLKGGFFTPTEAAVVAAMYALIIGLFVNRELKFGQLYGLLLNAAKTTSVVMFLVAAASVSAWLIAAANMPAQMVALLEPIMDNQMLLILVLMVLVLIVGSALDFAPTILILTPVLVPVLKQAGIDPVYFGVLFIMNNAIGLITPPVGTVLNVVCGVGNMRMGKLMKGIWPFLLAETVVLFLLVLFPELVMAPMRWMSQ</sequence>